<evidence type="ECO:0000256" key="2">
    <source>
        <dbReference type="ARBA" id="ARBA00004123"/>
    </source>
</evidence>
<dbReference type="RefSeq" id="XP_024868218.1">
    <property type="nucleotide sequence ID" value="XM_025012450.1"/>
</dbReference>
<comment type="similarity">
    <text evidence="3">Belongs to the HARBI1 family.</text>
</comment>
<reference evidence="10" key="1">
    <citation type="submission" date="2025-08" db="UniProtKB">
        <authorList>
            <consortium name="RefSeq"/>
        </authorList>
    </citation>
    <scope>IDENTIFICATION</scope>
    <source>
        <tissue evidence="10">Whole body</tissue>
    </source>
</reference>
<evidence type="ECO:0000313" key="10">
    <source>
        <dbReference type="RefSeq" id="XP_024868218.1"/>
    </source>
</evidence>
<proteinExistence type="inferred from homology"/>
<dbReference type="GO" id="GO:0046872">
    <property type="term" value="F:metal ion binding"/>
    <property type="evidence" value="ECO:0007669"/>
    <property type="project" value="UniProtKB-KW"/>
</dbReference>
<dbReference type="PANTHER" id="PTHR22930">
    <property type="match status" value="1"/>
</dbReference>
<comment type="subcellular location">
    <subcellularLocation>
        <location evidence="2">Nucleus</location>
    </subcellularLocation>
</comment>
<evidence type="ECO:0000256" key="4">
    <source>
        <dbReference type="ARBA" id="ARBA00022722"/>
    </source>
</evidence>
<dbReference type="InterPro" id="IPR045249">
    <property type="entry name" value="HARBI1-like"/>
</dbReference>
<accession>A0A6J1PFL1</accession>
<dbReference type="OrthoDB" id="7697726at2759"/>
<name>A0A6J1PFL1_9HYME</name>
<dbReference type="InterPro" id="IPR027806">
    <property type="entry name" value="HARBI1_dom"/>
</dbReference>
<keyword evidence="4" id="KW-0540">Nuclease</keyword>
<evidence type="ECO:0000313" key="9">
    <source>
        <dbReference type="Proteomes" id="UP000504618"/>
    </source>
</evidence>
<keyword evidence="6" id="KW-0378">Hydrolase</keyword>
<evidence type="ECO:0000256" key="6">
    <source>
        <dbReference type="ARBA" id="ARBA00022801"/>
    </source>
</evidence>
<dbReference type="GeneID" id="112452316"/>
<dbReference type="AlphaFoldDB" id="A0A6J1PFL1"/>
<keyword evidence="5" id="KW-0479">Metal-binding</keyword>
<dbReference type="PANTHER" id="PTHR22930:SF289">
    <property type="entry name" value="DDE TNP4 DOMAIN-CONTAINING PROTEIN-RELATED"/>
    <property type="match status" value="1"/>
</dbReference>
<evidence type="ECO:0000256" key="7">
    <source>
        <dbReference type="ARBA" id="ARBA00023242"/>
    </source>
</evidence>
<evidence type="ECO:0000259" key="8">
    <source>
        <dbReference type="Pfam" id="PF13359"/>
    </source>
</evidence>
<dbReference type="GO" id="GO:0016787">
    <property type="term" value="F:hydrolase activity"/>
    <property type="evidence" value="ECO:0007669"/>
    <property type="project" value="UniProtKB-KW"/>
</dbReference>
<evidence type="ECO:0000256" key="5">
    <source>
        <dbReference type="ARBA" id="ARBA00022723"/>
    </source>
</evidence>
<keyword evidence="7" id="KW-0539">Nucleus</keyword>
<dbReference type="Proteomes" id="UP000504618">
    <property type="component" value="Unplaced"/>
</dbReference>
<protein>
    <submittedName>
        <fullName evidence="10">Nuclease HARBI1</fullName>
    </submittedName>
</protein>
<comment type="cofactor">
    <cofactor evidence="1">
        <name>a divalent metal cation</name>
        <dbReference type="ChEBI" id="CHEBI:60240"/>
    </cofactor>
</comment>
<dbReference type="Pfam" id="PF13359">
    <property type="entry name" value="DDE_Tnp_4"/>
    <property type="match status" value="1"/>
</dbReference>
<evidence type="ECO:0000256" key="1">
    <source>
        <dbReference type="ARBA" id="ARBA00001968"/>
    </source>
</evidence>
<organism evidence="9 10">
    <name type="scientific">Temnothorax curvispinosus</name>
    <dbReference type="NCBI Taxonomy" id="300111"/>
    <lineage>
        <taxon>Eukaryota</taxon>
        <taxon>Metazoa</taxon>
        <taxon>Ecdysozoa</taxon>
        <taxon>Arthropoda</taxon>
        <taxon>Hexapoda</taxon>
        <taxon>Insecta</taxon>
        <taxon>Pterygota</taxon>
        <taxon>Neoptera</taxon>
        <taxon>Endopterygota</taxon>
        <taxon>Hymenoptera</taxon>
        <taxon>Apocrita</taxon>
        <taxon>Aculeata</taxon>
        <taxon>Formicoidea</taxon>
        <taxon>Formicidae</taxon>
        <taxon>Myrmicinae</taxon>
        <taxon>Temnothorax</taxon>
    </lineage>
</organism>
<feature type="domain" description="DDE Tnp4" evidence="8">
    <location>
        <begin position="159"/>
        <end position="310"/>
    </location>
</feature>
<keyword evidence="9" id="KW-1185">Reference proteome</keyword>
<dbReference type="GO" id="GO:0004518">
    <property type="term" value="F:nuclease activity"/>
    <property type="evidence" value="ECO:0007669"/>
    <property type="project" value="UniProtKB-KW"/>
</dbReference>
<sequence length="372" mass="43477">VRLRFINAIVEIAEGFVQRIHSTCITNYIENIVPMYTDREFVMHFRLKRTLFISIVEKFSHWPYFRNLGGKHGGFKVVSAEKHILTFLWFAGHQSASFRDVADRFDFSLSTLESVLRRVTQFLYDMRNEVIRYPTEVEKQRTQRYYLESKGFPGVIGCIDGSHIRIDKPSEDPMAYINRKHYFSVHMQGTVNEQKKFLDVFIGYPGSVHDARVFANSSLAEDLPILCENGSILLGDAAYPCLLQLITPYRDNGHLTQAQRNFNRIHSQCRISVEHGFGILKQRFRQLYFLKLRNMQFIVKFIFACCVLHNLADLDDLQHMEEPEVDNHADINAQVLLHNVPAADRDGDPDDDRHGRDLRDELCRQLFQRRFE</sequence>
<dbReference type="GO" id="GO:0005634">
    <property type="term" value="C:nucleus"/>
    <property type="evidence" value="ECO:0007669"/>
    <property type="project" value="UniProtKB-SubCell"/>
</dbReference>
<gene>
    <name evidence="10" type="primary">LOC112452316</name>
</gene>
<feature type="non-terminal residue" evidence="10">
    <location>
        <position position="1"/>
    </location>
</feature>
<evidence type="ECO:0000256" key="3">
    <source>
        <dbReference type="ARBA" id="ARBA00006958"/>
    </source>
</evidence>